<dbReference type="RefSeq" id="XP_066712954.1">
    <property type="nucleotide sequence ID" value="XM_066863844.1"/>
</dbReference>
<dbReference type="Proteomes" id="UP001480595">
    <property type="component" value="Unassembled WGS sequence"/>
</dbReference>
<protein>
    <submittedName>
        <fullName evidence="1">Uncharacterized protein</fullName>
    </submittedName>
</protein>
<evidence type="ECO:0000313" key="2">
    <source>
        <dbReference type="Proteomes" id="UP001480595"/>
    </source>
</evidence>
<reference evidence="1 2" key="1">
    <citation type="submission" date="2023-01" db="EMBL/GenBank/DDBJ databases">
        <title>Analysis of 21 Apiospora genomes using comparative genomics revels a genus with tremendous synthesis potential of carbohydrate active enzymes and secondary metabolites.</title>
        <authorList>
            <person name="Sorensen T."/>
        </authorList>
    </citation>
    <scope>NUCLEOTIDE SEQUENCE [LARGE SCALE GENOMIC DNA]</scope>
    <source>
        <strain evidence="1 2">CBS 135458</strain>
    </source>
</reference>
<proteinExistence type="predicted"/>
<dbReference type="GeneID" id="92096907"/>
<gene>
    <name evidence="1" type="ORF">PG994_012435</name>
</gene>
<comment type="caution">
    <text evidence="1">The sequence shown here is derived from an EMBL/GenBank/DDBJ whole genome shotgun (WGS) entry which is preliminary data.</text>
</comment>
<name>A0ABR1TXX0_9PEZI</name>
<organism evidence="1 2">
    <name type="scientific">Apiospora phragmitis</name>
    <dbReference type="NCBI Taxonomy" id="2905665"/>
    <lineage>
        <taxon>Eukaryota</taxon>
        <taxon>Fungi</taxon>
        <taxon>Dikarya</taxon>
        <taxon>Ascomycota</taxon>
        <taxon>Pezizomycotina</taxon>
        <taxon>Sordariomycetes</taxon>
        <taxon>Xylariomycetidae</taxon>
        <taxon>Amphisphaeriales</taxon>
        <taxon>Apiosporaceae</taxon>
        <taxon>Apiospora</taxon>
    </lineage>
</organism>
<accession>A0ABR1TXX0</accession>
<dbReference type="EMBL" id="JAQQWL010000011">
    <property type="protein sequence ID" value="KAK8050705.1"/>
    <property type="molecule type" value="Genomic_DNA"/>
</dbReference>
<keyword evidence="2" id="KW-1185">Reference proteome</keyword>
<sequence length="154" mass="17166">MFVAAALETLTIEPPQCLVEVTDICSTLNRNTTSAIEIQLDTDGSFGYHSRCAGESPALEKKGEALDVLLPKLKLHMGAMMEFYTLMINMITTPVQLGGTPWLRKPWNKKNIMFFEVKGNGADKIDVLHPYLVNHHPEGELHRTVLTARAYPLS</sequence>
<evidence type="ECO:0000313" key="1">
    <source>
        <dbReference type="EMBL" id="KAK8050705.1"/>
    </source>
</evidence>